<keyword evidence="7" id="KW-0256">Endoplasmic reticulum</keyword>
<dbReference type="GO" id="GO:0031418">
    <property type="term" value="F:L-ascorbic acid binding"/>
    <property type="evidence" value="ECO:0007669"/>
    <property type="project" value="UniProtKB-KW"/>
</dbReference>
<comment type="subcellular location">
    <subcellularLocation>
        <location evidence="3">Endoplasmic reticulum lumen</location>
    </subcellularLocation>
</comment>
<evidence type="ECO:0000259" key="14">
    <source>
        <dbReference type="PROSITE" id="PS51471"/>
    </source>
</evidence>
<evidence type="ECO:0000256" key="5">
    <source>
        <dbReference type="ARBA" id="ARBA00012269"/>
    </source>
</evidence>
<dbReference type="EMBL" id="JBEHCU010010141">
    <property type="protein sequence ID" value="KAL1378716.1"/>
    <property type="molecule type" value="Genomic_DNA"/>
</dbReference>
<dbReference type="AlphaFoldDB" id="A0ABD1CQM7"/>
<dbReference type="EC" id="1.14.11.2" evidence="5"/>
<dbReference type="Gene3D" id="1.25.40.10">
    <property type="entry name" value="Tetratricopeptide repeat domain"/>
    <property type="match status" value="1"/>
</dbReference>
<gene>
    <name evidence="15" type="ORF">pipiens_015401</name>
</gene>
<sequence>MVAAYPLTLMILTLYQVLGQHQKPSEFYSSVMNMELLLRSELAILDRLDLFIRVSAEKINLLKRERDRLRDDVRGVDHVSNPISAFLMTKRLLVDYRDIDALIRDGIGVEIIDGATVLPTEDDLQGVAAGLSRLQDIYRMEASELAKGNVYGRKLVRELNSEECYRVGVAMVRGEYFSNANQWFLEALNRWKVEDDPGVNQLWINQMLKQDPTHAGGLVKKKTIEDDHKKLRTEVPHEPLCRGDYQRPDSETSLLYCQYHTGSSSFLRLAPLKEEVLNLDPLITVYHDVASDREISKLIELAKPRISRATVRDDGEHLVSNARTSQSAWLDAGDDRVVTTLDRRVGDMTGGLRQQSYEMLQVNNYGVGGHYVAHHDWAMEAVPYAGLGVGNRIATVMFYLSDVEVGGATVFPQLGLSVFPRKGSAILWYNLYRNGKGDLRTLHAACPVLSGSKWVANQWIHEYHQEFVRPCELDPEK</sequence>
<keyword evidence="11" id="KW-0408">Iron</keyword>
<dbReference type="FunFam" id="2.60.120.620:FF:000011">
    <property type="entry name" value="Prolyl alpha subunit"/>
    <property type="match status" value="1"/>
</dbReference>
<dbReference type="Pfam" id="PF08336">
    <property type="entry name" value="P4Ha_N"/>
    <property type="match status" value="1"/>
</dbReference>
<comment type="similarity">
    <text evidence="4">Belongs to the P4HA family.</text>
</comment>
<feature type="domain" description="Fe2OG dioxygenase" evidence="14">
    <location>
        <begin position="356"/>
        <end position="462"/>
    </location>
</feature>
<dbReference type="PROSITE" id="PS51471">
    <property type="entry name" value="FE2OG_OXY"/>
    <property type="match status" value="1"/>
</dbReference>
<name>A0ABD1CQM7_CULPP</name>
<dbReference type="PANTHER" id="PTHR10869:SF244">
    <property type="entry name" value="PROLYL 4-HYDROXYLASE SUBUNIT ALPHA-2"/>
    <property type="match status" value="1"/>
</dbReference>
<dbReference type="InterPro" id="IPR013547">
    <property type="entry name" value="P4H_N"/>
</dbReference>
<comment type="cofactor">
    <cofactor evidence="1">
        <name>L-ascorbate</name>
        <dbReference type="ChEBI" id="CHEBI:38290"/>
    </cofactor>
</comment>
<comment type="caution">
    <text evidence="15">The sequence shown here is derived from an EMBL/GenBank/DDBJ whole genome shotgun (WGS) entry which is preliminary data.</text>
</comment>
<comment type="function">
    <text evidence="2">Catalyzes the post-translational formation of 4-hydroxyproline in -Xaa-Pro-Gly- sequences in collagens and other proteins.</text>
</comment>
<keyword evidence="9" id="KW-0223">Dioxygenase</keyword>
<keyword evidence="12" id="KW-0325">Glycoprotein</keyword>
<protein>
    <recommendedName>
        <fullName evidence="5">procollagen-proline 4-dioxygenase</fullName>
        <ecNumber evidence="5">1.14.11.2</ecNumber>
    </recommendedName>
</protein>
<dbReference type="Proteomes" id="UP001562425">
    <property type="component" value="Unassembled WGS sequence"/>
</dbReference>
<dbReference type="Gene3D" id="2.60.120.620">
    <property type="entry name" value="q2cbj1_9rhob like domain"/>
    <property type="match status" value="1"/>
</dbReference>
<dbReference type="InterPro" id="IPR011990">
    <property type="entry name" value="TPR-like_helical_dom_sf"/>
</dbReference>
<evidence type="ECO:0000256" key="13">
    <source>
        <dbReference type="SAM" id="SignalP"/>
    </source>
</evidence>
<keyword evidence="13" id="KW-0732">Signal</keyword>
<dbReference type="PANTHER" id="PTHR10869">
    <property type="entry name" value="PROLYL 4-HYDROXYLASE ALPHA SUBUNIT"/>
    <property type="match status" value="1"/>
</dbReference>
<evidence type="ECO:0000313" key="15">
    <source>
        <dbReference type="EMBL" id="KAL1378716.1"/>
    </source>
</evidence>
<keyword evidence="16" id="KW-1185">Reference proteome</keyword>
<evidence type="ECO:0000256" key="7">
    <source>
        <dbReference type="ARBA" id="ARBA00022824"/>
    </source>
</evidence>
<evidence type="ECO:0000256" key="8">
    <source>
        <dbReference type="ARBA" id="ARBA00022896"/>
    </source>
</evidence>
<evidence type="ECO:0000256" key="2">
    <source>
        <dbReference type="ARBA" id="ARBA00002035"/>
    </source>
</evidence>
<dbReference type="Pfam" id="PF13640">
    <property type="entry name" value="2OG-FeII_Oxy_3"/>
    <property type="match status" value="1"/>
</dbReference>
<dbReference type="GO" id="GO:0004656">
    <property type="term" value="F:procollagen-proline 4-dioxygenase activity"/>
    <property type="evidence" value="ECO:0007669"/>
    <property type="project" value="UniProtKB-EC"/>
</dbReference>
<evidence type="ECO:0000313" key="16">
    <source>
        <dbReference type="Proteomes" id="UP001562425"/>
    </source>
</evidence>
<accession>A0ABD1CQM7</accession>
<evidence type="ECO:0000256" key="1">
    <source>
        <dbReference type="ARBA" id="ARBA00001961"/>
    </source>
</evidence>
<evidence type="ECO:0000256" key="9">
    <source>
        <dbReference type="ARBA" id="ARBA00022964"/>
    </source>
</evidence>
<dbReference type="SMART" id="SM00702">
    <property type="entry name" value="P4Hc"/>
    <property type="match status" value="1"/>
</dbReference>
<organism evidence="15 16">
    <name type="scientific">Culex pipiens pipiens</name>
    <name type="common">Northern house mosquito</name>
    <dbReference type="NCBI Taxonomy" id="38569"/>
    <lineage>
        <taxon>Eukaryota</taxon>
        <taxon>Metazoa</taxon>
        <taxon>Ecdysozoa</taxon>
        <taxon>Arthropoda</taxon>
        <taxon>Hexapoda</taxon>
        <taxon>Insecta</taxon>
        <taxon>Pterygota</taxon>
        <taxon>Neoptera</taxon>
        <taxon>Endopterygota</taxon>
        <taxon>Diptera</taxon>
        <taxon>Nematocera</taxon>
        <taxon>Culicoidea</taxon>
        <taxon>Culicidae</taxon>
        <taxon>Culicinae</taxon>
        <taxon>Culicini</taxon>
        <taxon>Culex</taxon>
        <taxon>Culex</taxon>
    </lineage>
</organism>
<feature type="signal peptide" evidence="13">
    <location>
        <begin position="1"/>
        <end position="19"/>
    </location>
</feature>
<keyword evidence="6" id="KW-0479">Metal-binding</keyword>
<dbReference type="InterPro" id="IPR045054">
    <property type="entry name" value="P4HA-like"/>
</dbReference>
<dbReference type="Gene3D" id="6.10.140.1460">
    <property type="match status" value="1"/>
</dbReference>
<dbReference type="InterPro" id="IPR005123">
    <property type="entry name" value="Oxoglu/Fe-dep_dioxygenase_dom"/>
</dbReference>
<proteinExistence type="inferred from homology"/>
<keyword evidence="10" id="KW-0560">Oxidoreductase</keyword>
<evidence type="ECO:0000256" key="10">
    <source>
        <dbReference type="ARBA" id="ARBA00023002"/>
    </source>
</evidence>
<dbReference type="GO" id="GO:0005788">
    <property type="term" value="C:endoplasmic reticulum lumen"/>
    <property type="evidence" value="ECO:0007669"/>
    <property type="project" value="UniProtKB-SubCell"/>
</dbReference>
<dbReference type="GO" id="GO:0046872">
    <property type="term" value="F:metal ion binding"/>
    <property type="evidence" value="ECO:0007669"/>
    <property type="project" value="UniProtKB-KW"/>
</dbReference>
<feature type="chain" id="PRO_5044795585" description="procollagen-proline 4-dioxygenase" evidence="13">
    <location>
        <begin position="20"/>
        <end position="477"/>
    </location>
</feature>
<dbReference type="InterPro" id="IPR044862">
    <property type="entry name" value="Pro_4_hyd_alph_FE2OG_OXY"/>
</dbReference>
<evidence type="ECO:0000256" key="4">
    <source>
        <dbReference type="ARBA" id="ARBA00006511"/>
    </source>
</evidence>
<evidence type="ECO:0000256" key="11">
    <source>
        <dbReference type="ARBA" id="ARBA00023004"/>
    </source>
</evidence>
<evidence type="ECO:0000256" key="3">
    <source>
        <dbReference type="ARBA" id="ARBA00004319"/>
    </source>
</evidence>
<keyword evidence="8" id="KW-0847">Vitamin C</keyword>
<dbReference type="InterPro" id="IPR006620">
    <property type="entry name" value="Pro_4_hyd_alph"/>
</dbReference>
<evidence type="ECO:0000256" key="6">
    <source>
        <dbReference type="ARBA" id="ARBA00022723"/>
    </source>
</evidence>
<evidence type="ECO:0000256" key="12">
    <source>
        <dbReference type="ARBA" id="ARBA00023180"/>
    </source>
</evidence>
<reference evidence="15 16" key="1">
    <citation type="submission" date="2024-05" db="EMBL/GenBank/DDBJ databases">
        <title>Culex pipiens pipiens assembly and annotation.</title>
        <authorList>
            <person name="Alout H."/>
            <person name="Durand T."/>
        </authorList>
    </citation>
    <scope>NUCLEOTIDE SEQUENCE [LARGE SCALE GENOMIC DNA]</scope>
    <source>
        <strain evidence="15">HA-2024</strain>
        <tissue evidence="15">Whole body</tissue>
    </source>
</reference>